<evidence type="ECO:0000256" key="14">
    <source>
        <dbReference type="ARBA" id="ARBA00023136"/>
    </source>
</evidence>
<keyword evidence="9 16" id="KW-0999">Mitochondrion inner membrane</keyword>
<dbReference type="GO" id="GO:0005743">
    <property type="term" value="C:mitochondrial inner membrane"/>
    <property type="evidence" value="ECO:0007669"/>
    <property type="project" value="UniProtKB-SubCell"/>
</dbReference>
<comment type="similarity">
    <text evidence="3 16">Belongs to the dihydroorotate dehydrogenase family. Type 2 subfamily.</text>
</comment>
<dbReference type="GO" id="GO:0044205">
    <property type="term" value="P:'de novo' UMP biosynthetic process"/>
    <property type="evidence" value="ECO:0007669"/>
    <property type="project" value="UniProtKB-UniPathway"/>
</dbReference>
<dbReference type="InterPro" id="IPR005719">
    <property type="entry name" value="Dihydroorotate_DH_2"/>
</dbReference>
<evidence type="ECO:0000256" key="8">
    <source>
        <dbReference type="ARBA" id="ARBA00022692"/>
    </source>
</evidence>
<comment type="cofactor">
    <cofactor evidence="16">
        <name>FMN</name>
        <dbReference type="ChEBI" id="CHEBI:58210"/>
    </cofactor>
    <text evidence="16">Binds 1 FMN per subunit.</text>
</comment>
<dbReference type="InterPro" id="IPR005720">
    <property type="entry name" value="Dihydroorotate_DH_cat"/>
</dbReference>
<evidence type="ECO:0000256" key="12">
    <source>
        <dbReference type="ARBA" id="ARBA00023002"/>
    </source>
</evidence>
<feature type="signal peptide" evidence="17">
    <location>
        <begin position="1"/>
        <end position="20"/>
    </location>
</feature>
<evidence type="ECO:0000256" key="2">
    <source>
        <dbReference type="ARBA" id="ARBA00005161"/>
    </source>
</evidence>
<dbReference type="Gene3D" id="3.20.20.70">
    <property type="entry name" value="Aldolase class I"/>
    <property type="match status" value="1"/>
</dbReference>
<organism evidence="19">
    <name type="scientific">Chlamydomonas leiostraca</name>
    <dbReference type="NCBI Taxonomy" id="1034604"/>
    <lineage>
        <taxon>Eukaryota</taxon>
        <taxon>Viridiplantae</taxon>
        <taxon>Chlorophyta</taxon>
        <taxon>core chlorophytes</taxon>
        <taxon>Chlorophyceae</taxon>
        <taxon>CS clade</taxon>
        <taxon>Chlamydomonadales</taxon>
        <taxon>Chlamydomonadaceae</taxon>
        <taxon>Chlamydomonas</taxon>
    </lineage>
</organism>
<dbReference type="InterPro" id="IPR013785">
    <property type="entry name" value="Aldolase_TIM"/>
</dbReference>
<keyword evidence="7 16" id="KW-0288">FMN</keyword>
<dbReference type="AlphaFoldDB" id="A0A7S0RML4"/>
<evidence type="ECO:0000256" key="7">
    <source>
        <dbReference type="ARBA" id="ARBA00022643"/>
    </source>
</evidence>
<evidence type="ECO:0000256" key="3">
    <source>
        <dbReference type="ARBA" id="ARBA00005359"/>
    </source>
</evidence>
<keyword evidence="8" id="KW-0812">Transmembrane</keyword>
<dbReference type="InterPro" id="IPR001295">
    <property type="entry name" value="Dihydroorotate_DH_CS"/>
</dbReference>
<comment type="pathway">
    <text evidence="2 16">Pyrimidine metabolism; UMP biosynthesis via de novo pathway; orotate from (S)-dihydroorotate (quinone route): step 1/1.</text>
</comment>
<dbReference type="PROSITE" id="PS00912">
    <property type="entry name" value="DHODEHASE_2"/>
    <property type="match status" value="1"/>
</dbReference>
<gene>
    <name evidence="19" type="ORF">CLEI1391_LOCUS10324</name>
</gene>
<reference evidence="19" key="1">
    <citation type="submission" date="2021-01" db="EMBL/GenBank/DDBJ databases">
        <authorList>
            <person name="Corre E."/>
            <person name="Pelletier E."/>
            <person name="Niang G."/>
            <person name="Scheremetjew M."/>
            <person name="Finn R."/>
            <person name="Kale V."/>
            <person name="Holt S."/>
            <person name="Cochrane G."/>
            <person name="Meng A."/>
            <person name="Brown T."/>
            <person name="Cohen L."/>
        </authorList>
    </citation>
    <scope>NUCLEOTIDE SEQUENCE</scope>
    <source>
        <strain evidence="19">SAG 11-49</strain>
    </source>
</reference>
<keyword evidence="10" id="KW-0809">Transit peptide</keyword>
<keyword evidence="6 16" id="KW-0285">Flavoprotein</keyword>
<feature type="domain" description="Dihydroorotate dehydrogenase catalytic" evidence="18">
    <location>
        <begin position="73"/>
        <end position="377"/>
    </location>
</feature>
<evidence type="ECO:0000256" key="6">
    <source>
        <dbReference type="ARBA" id="ARBA00022630"/>
    </source>
</evidence>
<evidence type="ECO:0000256" key="11">
    <source>
        <dbReference type="ARBA" id="ARBA00022989"/>
    </source>
</evidence>
<accession>A0A7S0RML4</accession>
<evidence type="ECO:0000313" key="19">
    <source>
        <dbReference type="EMBL" id="CAD8681778.1"/>
    </source>
</evidence>
<dbReference type="GO" id="GO:0106430">
    <property type="term" value="F:dihydroorotate dehydrogenase (quinone) activity"/>
    <property type="evidence" value="ECO:0007669"/>
    <property type="project" value="UniProtKB-EC"/>
</dbReference>
<keyword evidence="11" id="KW-1133">Transmembrane helix</keyword>
<name>A0A7S0RML4_9CHLO</name>
<evidence type="ECO:0000256" key="17">
    <source>
        <dbReference type="SAM" id="SignalP"/>
    </source>
</evidence>
<evidence type="ECO:0000259" key="18">
    <source>
        <dbReference type="Pfam" id="PF01180"/>
    </source>
</evidence>
<dbReference type="SUPFAM" id="SSF51395">
    <property type="entry name" value="FMN-linked oxidoreductases"/>
    <property type="match status" value="1"/>
</dbReference>
<dbReference type="UniPathway" id="UPA00070">
    <property type="reaction ID" value="UER00946"/>
</dbReference>
<protein>
    <recommendedName>
        <fullName evidence="5 16">Dihydroorotate dehydrogenase (quinone), mitochondrial</fullName>
        <shortName evidence="16">DHOdehase</shortName>
        <ecNumber evidence="4 16">1.3.5.2</ecNumber>
    </recommendedName>
</protein>
<evidence type="ECO:0000256" key="15">
    <source>
        <dbReference type="ARBA" id="ARBA00048639"/>
    </source>
</evidence>
<keyword evidence="14" id="KW-0472">Membrane</keyword>
<dbReference type="Pfam" id="PF01180">
    <property type="entry name" value="DHO_dh"/>
    <property type="match status" value="1"/>
</dbReference>
<dbReference type="FunFam" id="3.20.20.70:FF:000066">
    <property type="entry name" value="Dihydroorotate dehydrogenase (quinone), mitochondrial"/>
    <property type="match status" value="1"/>
</dbReference>
<sequence length="398" mass="42295">MGLFTKLAVLGTAAAGGGLAFYKTADVKTQFELISAMGPLYRLIDPETTHILGIEAAKYGMFPKETRPDPPVLKTKLWNKEFPNPIGLAAGFDKNAEAVEPLMRLGFGFVEIGSVTPKPQPGNPKPRVFRIKDLNATINRYGFNSAGADDVADNLLLYEKAVREDPAAKPGVLGVNLGKNKTSTDAATDYSIGLTKLGAFADYVVINISSPNTPGLRALQSRKELEELVVQVKGTRDRMRWGPSGPPPLLVKIAPDLQDADMKDIAEVALKHKVDGLIVSNTTITRPGAVADFPEAKEAGGLSGPPLFELSTKVLSQMYKLTGNGKVPIVGCGGVTTGDDAYAKIRAGASLVQLYTALAYDGPVAVPNIKARLAELLQRDGYASVAEAVGADHRKGNK</sequence>
<evidence type="ECO:0000256" key="4">
    <source>
        <dbReference type="ARBA" id="ARBA00012791"/>
    </source>
</evidence>
<dbReference type="PANTHER" id="PTHR48109:SF4">
    <property type="entry name" value="DIHYDROOROTATE DEHYDROGENASE (QUINONE), MITOCHONDRIAL"/>
    <property type="match status" value="1"/>
</dbReference>
<dbReference type="NCBIfam" id="NF003645">
    <property type="entry name" value="PRK05286.1-2"/>
    <property type="match status" value="1"/>
</dbReference>
<dbReference type="EMBL" id="HBFB01018384">
    <property type="protein sequence ID" value="CAD8681778.1"/>
    <property type="molecule type" value="Transcribed_RNA"/>
</dbReference>
<evidence type="ECO:0000256" key="13">
    <source>
        <dbReference type="ARBA" id="ARBA00023128"/>
    </source>
</evidence>
<dbReference type="PROSITE" id="PS00911">
    <property type="entry name" value="DHODEHASE_1"/>
    <property type="match status" value="1"/>
</dbReference>
<dbReference type="CDD" id="cd04738">
    <property type="entry name" value="DHOD_2_like"/>
    <property type="match status" value="1"/>
</dbReference>
<evidence type="ECO:0000256" key="5">
    <source>
        <dbReference type="ARBA" id="ARBA00017599"/>
    </source>
</evidence>
<evidence type="ECO:0000256" key="1">
    <source>
        <dbReference type="ARBA" id="ARBA00004434"/>
    </source>
</evidence>
<dbReference type="EC" id="1.3.5.2" evidence="4 16"/>
<comment type="catalytic activity">
    <reaction evidence="15 16">
        <text>(S)-dihydroorotate + a quinone = orotate + a quinol</text>
        <dbReference type="Rhea" id="RHEA:30187"/>
        <dbReference type="ChEBI" id="CHEBI:24646"/>
        <dbReference type="ChEBI" id="CHEBI:30839"/>
        <dbReference type="ChEBI" id="CHEBI:30864"/>
        <dbReference type="ChEBI" id="CHEBI:132124"/>
        <dbReference type="EC" id="1.3.5.2"/>
    </reaction>
</comment>
<keyword evidence="17" id="KW-0732">Signal</keyword>
<keyword evidence="13 16" id="KW-0496">Mitochondrion</keyword>
<dbReference type="InterPro" id="IPR050074">
    <property type="entry name" value="DHO_dehydrogenase"/>
</dbReference>
<feature type="chain" id="PRO_5030891731" description="Dihydroorotate dehydrogenase (quinone), mitochondrial" evidence="17">
    <location>
        <begin position="21"/>
        <end position="398"/>
    </location>
</feature>
<dbReference type="PANTHER" id="PTHR48109">
    <property type="entry name" value="DIHYDROOROTATE DEHYDROGENASE (QUINONE), MITOCHONDRIAL-RELATED"/>
    <property type="match status" value="1"/>
</dbReference>
<evidence type="ECO:0000256" key="10">
    <source>
        <dbReference type="ARBA" id="ARBA00022946"/>
    </source>
</evidence>
<evidence type="ECO:0000256" key="9">
    <source>
        <dbReference type="ARBA" id="ARBA00022792"/>
    </source>
</evidence>
<comment type="subcellular location">
    <subcellularLocation>
        <location evidence="1 16">Mitochondrion inner membrane</location>
        <topology evidence="1 16">Single-pass membrane protein</topology>
    </subcellularLocation>
</comment>
<proteinExistence type="inferred from homology"/>
<dbReference type="GO" id="GO:0006207">
    <property type="term" value="P:'de novo' pyrimidine nucleobase biosynthetic process"/>
    <property type="evidence" value="ECO:0007669"/>
    <property type="project" value="InterPro"/>
</dbReference>
<dbReference type="NCBIfam" id="NF003652">
    <property type="entry name" value="PRK05286.2-5"/>
    <property type="match status" value="1"/>
</dbReference>
<keyword evidence="12 16" id="KW-0560">Oxidoreductase</keyword>
<dbReference type="NCBIfam" id="TIGR01036">
    <property type="entry name" value="pyrD_sub2"/>
    <property type="match status" value="1"/>
</dbReference>
<evidence type="ECO:0000256" key="16">
    <source>
        <dbReference type="RuleBase" id="RU361255"/>
    </source>
</evidence>